<evidence type="ECO:0000313" key="1">
    <source>
        <dbReference type="EMBL" id="KGK36962.1"/>
    </source>
</evidence>
<protein>
    <submittedName>
        <fullName evidence="1">Uncharacterized protein</fullName>
    </submittedName>
</protein>
<dbReference type="AlphaFoldDB" id="A0A099NYI5"/>
<dbReference type="EMBL" id="JQFK01000047">
    <property type="protein sequence ID" value="KGK36962.1"/>
    <property type="molecule type" value="Genomic_DNA"/>
</dbReference>
<gene>
    <name evidence="1" type="ORF">JL09_g3858</name>
</gene>
<dbReference type="HOGENOM" id="CLU_2942064_0_0_1"/>
<reference evidence="2" key="1">
    <citation type="journal article" date="2014" name="Microb. Cell Fact.">
        <title>Exploiting Issatchenkia orientalis SD108 for succinic acid production.</title>
        <authorList>
            <person name="Xiao H."/>
            <person name="Shao Z."/>
            <person name="Jiang Y."/>
            <person name="Dole S."/>
            <person name="Zhao H."/>
        </authorList>
    </citation>
    <scope>NUCLEOTIDE SEQUENCE [LARGE SCALE GENOMIC DNA]</scope>
    <source>
        <strain evidence="2">SD108</strain>
    </source>
</reference>
<dbReference type="Proteomes" id="UP000029867">
    <property type="component" value="Unassembled WGS sequence"/>
</dbReference>
<evidence type="ECO:0000313" key="2">
    <source>
        <dbReference type="Proteomes" id="UP000029867"/>
    </source>
</evidence>
<sequence length="60" mass="6782">MFLNGVYGGIVFAPIAHPLYQVLGRIHYFVRNANQGQIEETGCKDDERFQATLQVQIQEG</sequence>
<name>A0A099NYI5_PICKU</name>
<proteinExistence type="predicted"/>
<organism evidence="1 2">
    <name type="scientific">Pichia kudriavzevii</name>
    <name type="common">Yeast</name>
    <name type="synonym">Issatchenkia orientalis</name>
    <dbReference type="NCBI Taxonomy" id="4909"/>
    <lineage>
        <taxon>Eukaryota</taxon>
        <taxon>Fungi</taxon>
        <taxon>Dikarya</taxon>
        <taxon>Ascomycota</taxon>
        <taxon>Saccharomycotina</taxon>
        <taxon>Pichiomycetes</taxon>
        <taxon>Pichiales</taxon>
        <taxon>Pichiaceae</taxon>
        <taxon>Pichia</taxon>
    </lineage>
</organism>
<comment type="caution">
    <text evidence="1">The sequence shown here is derived from an EMBL/GenBank/DDBJ whole genome shotgun (WGS) entry which is preliminary data.</text>
</comment>
<accession>A0A099NYI5</accession>